<feature type="compositionally biased region" description="Basic and acidic residues" evidence="2">
    <location>
        <begin position="143"/>
        <end position="159"/>
    </location>
</feature>
<evidence type="ECO:0000313" key="5">
    <source>
        <dbReference type="Proteomes" id="UP001497512"/>
    </source>
</evidence>
<dbReference type="EMBL" id="OZ019910">
    <property type="protein sequence ID" value="CAK9210655.1"/>
    <property type="molecule type" value="Genomic_DNA"/>
</dbReference>
<dbReference type="Pfam" id="PF00403">
    <property type="entry name" value="HMA"/>
    <property type="match status" value="1"/>
</dbReference>
<organism evidence="4 5">
    <name type="scientific">Sphagnum troendelagicum</name>
    <dbReference type="NCBI Taxonomy" id="128251"/>
    <lineage>
        <taxon>Eukaryota</taxon>
        <taxon>Viridiplantae</taxon>
        <taxon>Streptophyta</taxon>
        <taxon>Embryophyta</taxon>
        <taxon>Bryophyta</taxon>
        <taxon>Sphagnophytina</taxon>
        <taxon>Sphagnopsida</taxon>
        <taxon>Sphagnales</taxon>
        <taxon>Sphagnaceae</taxon>
        <taxon>Sphagnum</taxon>
    </lineage>
</organism>
<keyword evidence="1" id="KW-0479">Metal-binding</keyword>
<accession>A0ABP0U1D8</accession>
<name>A0ABP0U1D8_9BRYO</name>
<reference evidence="4" key="1">
    <citation type="submission" date="2024-02" db="EMBL/GenBank/DDBJ databases">
        <authorList>
            <consortium name="ELIXIR-Norway"/>
            <consortium name="Elixir Norway"/>
        </authorList>
    </citation>
    <scope>NUCLEOTIDE SEQUENCE</scope>
</reference>
<gene>
    <name evidence="4" type="ORF">CSSPTR1EN2_LOCUS10268</name>
</gene>
<dbReference type="PROSITE" id="PS50846">
    <property type="entry name" value="HMA_2"/>
    <property type="match status" value="1"/>
</dbReference>
<evidence type="ECO:0000313" key="4">
    <source>
        <dbReference type="EMBL" id="CAK9210655.1"/>
    </source>
</evidence>
<dbReference type="CDD" id="cd00371">
    <property type="entry name" value="HMA"/>
    <property type="match status" value="1"/>
</dbReference>
<keyword evidence="5" id="KW-1185">Reference proteome</keyword>
<feature type="compositionally biased region" description="Basic and acidic residues" evidence="2">
    <location>
        <begin position="41"/>
        <end position="71"/>
    </location>
</feature>
<evidence type="ECO:0000256" key="2">
    <source>
        <dbReference type="SAM" id="MobiDB-lite"/>
    </source>
</evidence>
<dbReference type="InterPro" id="IPR006121">
    <property type="entry name" value="HMA_dom"/>
</dbReference>
<dbReference type="PANTHER" id="PTHR22814">
    <property type="entry name" value="COPPER TRANSPORT PROTEIN ATOX1-RELATED"/>
    <property type="match status" value="1"/>
</dbReference>
<dbReference type="SUPFAM" id="SSF55008">
    <property type="entry name" value="HMA, heavy metal-associated domain"/>
    <property type="match status" value="1"/>
</dbReference>
<feature type="domain" description="HMA" evidence="3">
    <location>
        <begin position="71"/>
        <end position="134"/>
    </location>
</feature>
<evidence type="ECO:0000256" key="1">
    <source>
        <dbReference type="ARBA" id="ARBA00022723"/>
    </source>
</evidence>
<proteinExistence type="predicted"/>
<dbReference type="PANTHER" id="PTHR22814:SF336">
    <property type="entry name" value="HEAVY METAL-ASSOCIATED ISOPRENYLATED PLANT PROTEIN 23"/>
    <property type="match status" value="1"/>
</dbReference>
<dbReference type="Proteomes" id="UP001497512">
    <property type="component" value="Chromosome 18"/>
</dbReference>
<feature type="region of interest" description="Disordered" evidence="2">
    <location>
        <begin position="33"/>
        <end position="71"/>
    </location>
</feature>
<dbReference type="Gene3D" id="3.30.70.100">
    <property type="match status" value="1"/>
</dbReference>
<feature type="region of interest" description="Disordered" evidence="2">
    <location>
        <begin position="143"/>
        <end position="167"/>
    </location>
</feature>
<protein>
    <recommendedName>
        <fullName evidence="3">HMA domain-containing protein</fullName>
    </recommendedName>
</protein>
<sequence>MDNAEVFAYGNGGHIWMPPGAVIPGPPGTMWQLVPVVGTPKSKEKSEKDKQDGGTEKKQTPAKQDKQEKQQPKFELKVNMCCAKCAEKVKEEIFEVYGVVDVQTDIGVSKVTVFGKPDPLRVLKKARKVHKKAEFIGDPLAEQKKSEVKSEKKPEKKPVEQSSEESPLLTTTYRNSYVAKPSIAPYYGITYYAAPDCSSTYRPSQCYPPNHYPQYLETDHSSYVTNSNYLTPIKTIY</sequence>
<evidence type="ECO:0000259" key="3">
    <source>
        <dbReference type="PROSITE" id="PS50846"/>
    </source>
</evidence>
<dbReference type="InterPro" id="IPR036163">
    <property type="entry name" value="HMA_dom_sf"/>
</dbReference>